<dbReference type="GO" id="GO:0004984">
    <property type="term" value="F:olfactory receptor activity"/>
    <property type="evidence" value="ECO:0007669"/>
    <property type="project" value="InterPro"/>
</dbReference>
<dbReference type="InterPro" id="IPR004117">
    <property type="entry name" value="7tm6_olfct_rcpt"/>
</dbReference>
<dbReference type="GO" id="GO:0007165">
    <property type="term" value="P:signal transduction"/>
    <property type="evidence" value="ECO:0007669"/>
    <property type="project" value="UniProtKB-KW"/>
</dbReference>
<reference evidence="11" key="2">
    <citation type="submission" date="2021-08" db="EMBL/GenBank/DDBJ databases">
        <authorList>
            <person name="Eriksson T."/>
        </authorList>
    </citation>
    <scope>NUCLEOTIDE SEQUENCE</scope>
    <source>
        <strain evidence="11">Stoneville</strain>
        <tissue evidence="11">Whole head</tissue>
    </source>
</reference>
<reference evidence="11" key="1">
    <citation type="journal article" date="2020" name="J Insects Food Feed">
        <title>The yellow mealworm (Tenebrio molitor) genome: a resource for the emerging insects as food and feed industry.</title>
        <authorList>
            <person name="Eriksson T."/>
            <person name="Andere A."/>
            <person name="Kelstrup H."/>
            <person name="Emery V."/>
            <person name="Picard C."/>
        </authorList>
    </citation>
    <scope>NUCLEOTIDE SEQUENCE</scope>
    <source>
        <strain evidence="11">Stoneville</strain>
        <tissue evidence="11">Whole head</tissue>
    </source>
</reference>
<dbReference type="GO" id="GO:0005549">
    <property type="term" value="F:odorant binding"/>
    <property type="evidence" value="ECO:0007669"/>
    <property type="project" value="InterPro"/>
</dbReference>
<evidence type="ECO:0000256" key="3">
    <source>
        <dbReference type="ARBA" id="ARBA00022606"/>
    </source>
</evidence>
<gene>
    <name evidence="11" type="ORF">GEV33_015410</name>
</gene>
<dbReference type="GO" id="GO:0003676">
    <property type="term" value="F:nucleic acid binding"/>
    <property type="evidence" value="ECO:0007669"/>
    <property type="project" value="InterPro"/>
</dbReference>
<feature type="transmembrane region" description="Helical" evidence="10">
    <location>
        <begin position="266"/>
        <end position="287"/>
    </location>
</feature>
<dbReference type="Pfam" id="PF02949">
    <property type="entry name" value="7tm_6"/>
    <property type="match status" value="1"/>
</dbReference>
<keyword evidence="7 10" id="KW-0472">Membrane</keyword>
<evidence type="ECO:0000313" key="12">
    <source>
        <dbReference type="Proteomes" id="UP000719412"/>
    </source>
</evidence>
<evidence type="ECO:0000256" key="2">
    <source>
        <dbReference type="ARBA" id="ARBA00022475"/>
    </source>
</evidence>
<dbReference type="GO" id="GO:0005886">
    <property type="term" value="C:plasma membrane"/>
    <property type="evidence" value="ECO:0007669"/>
    <property type="project" value="UniProtKB-SubCell"/>
</dbReference>
<keyword evidence="12" id="KW-1185">Reference proteome</keyword>
<organism evidence="11 12">
    <name type="scientific">Tenebrio molitor</name>
    <name type="common">Yellow mealworm beetle</name>
    <dbReference type="NCBI Taxonomy" id="7067"/>
    <lineage>
        <taxon>Eukaryota</taxon>
        <taxon>Metazoa</taxon>
        <taxon>Ecdysozoa</taxon>
        <taxon>Arthropoda</taxon>
        <taxon>Hexapoda</taxon>
        <taxon>Insecta</taxon>
        <taxon>Pterygota</taxon>
        <taxon>Neoptera</taxon>
        <taxon>Endopterygota</taxon>
        <taxon>Coleoptera</taxon>
        <taxon>Polyphaga</taxon>
        <taxon>Cucujiformia</taxon>
        <taxon>Tenebrionidae</taxon>
        <taxon>Tenebrio</taxon>
    </lineage>
</organism>
<dbReference type="AlphaFoldDB" id="A0A8J6LB68"/>
<keyword evidence="9 10" id="KW-0807">Transducer</keyword>
<keyword evidence="5 10" id="KW-0552">Olfaction</keyword>
<keyword evidence="3 10" id="KW-0716">Sensory transduction</keyword>
<feature type="transmembrane region" description="Helical" evidence="10">
    <location>
        <begin position="68"/>
        <end position="86"/>
    </location>
</feature>
<evidence type="ECO:0000256" key="5">
    <source>
        <dbReference type="ARBA" id="ARBA00022725"/>
    </source>
</evidence>
<dbReference type="EMBL" id="JABDTM020030612">
    <property type="protein sequence ID" value="KAH0807381.1"/>
    <property type="molecule type" value="Genomic_DNA"/>
</dbReference>
<dbReference type="PANTHER" id="PTHR21137">
    <property type="entry name" value="ODORANT RECEPTOR"/>
    <property type="match status" value="1"/>
</dbReference>
<keyword evidence="8 10" id="KW-0675">Receptor</keyword>
<feature type="transmembrane region" description="Helical" evidence="10">
    <location>
        <begin position="299"/>
        <end position="319"/>
    </location>
</feature>
<proteinExistence type="inferred from homology"/>
<keyword evidence="4 10" id="KW-0812">Transmembrane</keyword>
<evidence type="ECO:0000256" key="4">
    <source>
        <dbReference type="ARBA" id="ARBA00022692"/>
    </source>
</evidence>
<dbReference type="PANTHER" id="PTHR21137:SF35">
    <property type="entry name" value="ODORANT RECEPTOR 19A-RELATED"/>
    <property type="match status" value="1"/>
</dbReference>
<evidence type="ECO:0000313" key="11">
    <source>
        <dbReference type="EMBL" id="KAH0807381.1"/>
    </source>
</evidence>
<dbReference type="Gene3D" id="3.30.420.10">
    <property type="entry name" value="Ribonuclease H-like superfamily/Ribonuclease H"/>
    <property type="match status" value="1"/>
</dbReference>
<protein>
    <recommendedName>
        <fullName evidence="10">Odorant receptor</fullName>
    </recommendedName>
</protein>
<evidence type="ECO:0000256" key="9">
    <source>
        <dbReference type="ARBA" id="ARBA00023224"/>
    </source>
</evidence>
<evidence type="ECO:0000256" key="10">
    <source>
        <dbReference type="RuleBase" id="RU351113"/>
    </source>
</evidence>
<dbReference type="Proteomes" id="UP000719412">
    <property type="component" value="Unassembled WGS sequence"/>
</dbReference>
<keyword evidence="6 10" id="KW-1133">Transmembrane helix</keyword>
<comment type="caution">
    <text evidence="11">The sequence shown here is derived from an EMBL/GenBank/DDBJ whole genome shotgun (WGS) entry which is preliminary data.</text>
</comment>
<evidence type="ECO:0000256" key="1">
    <source>
        <dbReference type="ARBA" id="ARBA00004651"/>
    </source>
</evidence>
<evidence type="ECO:0000256" key="8">
    <source>
        <dbReference type="ARBA" id="ARBA00023170"/>
    </source>
</evidence>
<evidence type="ECO:0000256" key="7">
    <source>
        <dbReference type="ARBA" id="ARBA00023136"/>
    </source>
</evidence>
<name>A0A8J6LB68_TENMO</name>
<sequence>MERFNWQEIIAMNIQILRIVGLWPIDSYQLDFYTLYSSISANLFVTAVLFQTINVIFVYSNLEALTETILICVAELLALFKIYTFIKNIKMLKRLMVALDSDIFQPKSLDQRVLVRPAMVLWKMIYNILLGAVTAAVSLWLVFPILNGSTRRYALPFPAWYPYDIRKSPYYELTYLHQSVGTSLVALGDYNIDMLISAMMMYVGAQCDILCDNLRHLGGDSSEFATLLTHCVKHHTKILKCKTPNFTASFDSRQKICRFAEECNDFFNFILLGQFFTSSVCMAMGLFRLALVTPSSFEFYTLSFSILSVIMQIFTYCWFGEEVESKSSKIAYATFESEWIAQPSHVKKNMLIFVESAQHPVKLSTFKLFYLSLDTKKGPTIVIKRLYCFMTIAEFTARQVREVIDECGFVQMGHPPYSPDLAPSDYYLFSKLKKALERTPFFF</sequence>
<evidence type="ECO:0000256" key="6">
    <source>
        <dbReference type="ARBA" id="ARBA00022989"/>
    </source>
</evidence>
<accession>A0A8J6LB68</accession>
<dbReference type="InterPro" id="IPR036397">
    <property type="entry name" value="RNaseH_sf"/>
</dbReference>
<keyword evidence="2" id="KW-1003">Cell membrane</keyword>
<comment type="caution">
    <text evidence="10">Lacks conserved residue(s) required for the propagation of feature annotation.</text>
</comment>
<comment type="similarity">
    <text evidence="10">Belongs to the insect chemoreceptor superfamily. Heteromeric odorant receptor channel (TC 1.A.69) family.</text>
</comment>
<comment type="subcellular location">
    <subcellularLocation>
        <location evidence="1 10">Cell membrane</location>
        <topology evidence="1 10">Multi-pass membrane protein</topology>
    </subcellularLocation>
</comment>
<feature type="transmembrane region" description="Helical" evidence="10">
    <location>
        <begin position="124"/>
        <end position="146"/>
    </location>
</feature>
<feature type="transmembrane region" description="Helical" evidence="10">
    <location>
        <begin position="43"/>
        <end position="62"/>
    </location>
</feature>